<organism evidence="1 2">
    <name type="scientific">Colletotrichum zoysiae</name>
    <dbReference type="NCBI Taxonomy" id="1216348"/>
    <lineage>
        <taxon>Eukaryota</taxon>
        <taxon>Fungi</taxon>
        <taxon>Dikarya</taxon>
        <taxon>Ascomycota</taxon>
        <taxon>Pezizomycotina</taxon>
        <taxon>Sordariomycetes</taxon>
        <taxon>Hypocreomycetidae</taxon>
        <taxon>Glomerellales</taxon>
        <taxon>Glomerellaceae</taxon>
        <taxon>Colletotrichum</taxon>
        <taxon>Colletotrichum graminicola species complex</taxon>
    </lineage>
</organism>
<reference evidence="1" key="1">
    <citation type="submission" date="2021-06" db="EMBL/GenBank/DDBJ databases">
        <title>Comparative genomics, transcriptomics and evolutionary studies reveal genomic signatures of adaptation to plant cell wall in hemibiotrophic fungi.</title>
        <authorList>
            <consortium name="DOE Joint Genome Institute"/>
            <person name="Baroncelli R."/>
            <person name="Diaz J.F."/>
            <person name="Benocci T."/>
            <person name="Peng M."/>
            <person name="Battaglia E."/>
            <person name="Haridas S."/>
            <person name="Andreopoulos W."/>
            <person name="Labutti K."/>
            <person name="Pangilinan J."/>
            <person name="Floch G.L."/>
            <person name="Makela M.R."/>
            <person name="Henrissat B."/>
            <person name="Grigoriev I.V."/>
            <person name="Crouch J.A."/>
            <person name="De Vries R.P."/>
            <person name="Sukno S.A."/>
            <person name="Thon M.R."/>
        </authorList>
    </citation>
    <scope>NUCLEOTIDE SEQUENCE</scope>
    <source>
        <strain evidence="1">MAFF235873</strain>
    </source>
</reference>
<name>A0AAD9LXF9_9PEZI</name>
<dbReference type="Proteomes" id="UP001232148">
    <property type="component" value="Unassembled WGS sequence"/>
</dbReference>
<accession>A0AAD9LXF9</accession>
<evidence type="ECO:0000313" key="1">
    <source>
        <dbReference type="EMBL" id="KAK2021748.1"/>
    </source>
</evidence>
<proteinExistence type="predicted"/>
<evidence type="ECO:0000313" key="2">
    <source>
        <dbReference type="Proteomes" id="UP001232148"/>
    </source>
</evidence>
<comment type="caution">
    <text evidence="1">The sequence shown here is derived from an EMBL/GenBank/DDBJ whole genome shotgun (WGS) entry which is preliminary data.</text>
</comment>
<dbReference type="EMBL" id="MU843082">
    <property type="protein sequence ID" value="KAK2021748.1"/>
    <property type="molecule type" value="Genomic_DNA"/>
</dbReference>
<protein>
    <submittedName>
        <fullName evidence="1">Uncharacterized protein</fullName>
    </submittedName>
</protein>
<keyword evidence="2" id="KW-1185">Reference proteome</keyword>
<gene>
    <name evidence="1" type="ORF">LX32DRAFT_646153</name>
</gene>
<sequence length="76" mass="8133">MPGFPPPPALPLSLSLSQSLSLSLSLALDRRSLCDCHAVCHRSHTAFRGRDPIARRGGRVPLWAASCTTISVPVAR</sequence>
<dbReference type="AlphaFoldDB" id="A0AAD9LXF9"/>